<evidence type="ECO:0000313" key="2">
    <source>
        <dbReference type="EMBL" id="KAF2454904.1"/>
    </source>
</evidence>
<keyword evidence="3" id="KW-1185">Reference proteome</keyword>
<proteinExistence type="inferred from homology"/>
<protein>
    <submittedName>
        <fullName evidence="2">Putative lipo protein</fullName>
    </submittedName>
</protein>
<dbReference type="InterPro" id="IPR010686">
    <property type="entry name" value="OBAP-like"/>
</dbReference>
<dbReference type="AlphaFoldDB" id="A0A6A6NTY2"/>
<reference evidence="2" key="1">
    <citation type="journal article" date="2020" name="Stud. Mycol.">
        <title>101 Dothideomycetes genomes: a test case for predicting lifestyles and emergence of pathogens.</title>
        <authorList>
            <person name="Haridas S."/>
            <person name="Albert R."/>
            <person name="Binder M."/>
            <person name="Bloem J."/>
            <person name="Labutti K."/>
            <person name="Salamov A."/>
            <person name="Andreopoulos B."/>
            <person name="Baker S."/>
            <person name="Barry K."/>
            <person name="Bills G."/>
            <person name="Bluhm B."/>
            <person name="Cannon C."/>
            <person name="Castanera R."/>
            <person name="Culley D."/>
            <person name="Daum C."/>
            <person name="Ezra D."/>
            <person name="Gonzalez J."/>
            <person name="Henrissat B."/>
            <person name="Kuo A."/>
            <person name="Liang C."/>
            <person name="Lipzen A."/>
            <person name="Lutzoni F."/>
            <person name="Magnuson J."/>
            <person name="Mondo S."/>
            <person name="Nolan M."/>
            <person name="Ohm R."/>
            <person name="Pangilinan J."/>
            <person name="Park H.-J."/>
            <person name="Ramirez L."/>
            <person name="Alfaro M."/>
            <person name="Sun H."/>
            <person name="Tritt A."/>
            <person name="Yoshinaga Y."/>
            <person name="Zwiers L.-H."/>
            <person name="Turgeon B."/>
            <person name="Goodwin S."/>
            <person name="Spatafora J."/>
            <person name="Crous P."/>
            <person name="Grigoriev I."/>
        </authorList>
    </citation>
    <scope>NUCLEOTIDE SEQUENCE</scope>
    <source>
        <strain evidence="2">ATCC 16933</strain>
    </source>
</reference>
<evidence type="ECO:0000313" key="3">
    <source>
        <dbReference type="Proteomes" id="UP000799766"/>
    </source>
</evidence>
<name>A0A6A6NTY2_9PEZI</name>
<gene>
    <name evidence="2" type="ORF">BDY21DRAFT_290570</name>
</gene>
<dbReference type="OrthoDB" id="1901244at2759"/>
<comment type="similarity">
    <text evidence="1">Belongs to the OBAP family.</text>
</comment>
<dbReference type="Pfam" id="PF06884">
    <property type="entry name" value="DUF1264"/>
    <property type="match status" value="1"/>
</dbReference>
<dbReference type="EMBL" id="MU001689">
    <property type="protein sequence ID" value="KAF2454904.1"/>
    <property type="molecule type" value="Genomic_DNA"/>
</dbReference>
<evidence type="ECO:0000256" key="1">
    <source>
        <dbReference type="ARBA" id="ARBA00009740"/>
    </source>
</evidence>
<dbReference type="Proteomes" id="UP000799766">
    <property type="component" value="Unassembled WGS sequence"/>
</dbReference>
<dbReference type="PANTHER" id="PTHR31360">
    <property type="match status" value="1"/>
</dbReference>
<dbReference type="PANTHER" id="PTHR31360:SF0">
    <property type="entry name" value="OIL BODY-ASSOCIATED PROTEIN 1B"/>
    <property type="match status" value="1"/>
</dbReference>
<accession>A0A6A6NTY2</accession>
<sequence>MLFLNGFHFISGQPDAYIHANHHCSIMNADFIQCAIYVPGTNPARLAGIEYIVSGALFSTFPHEERQLWHSHQFEVTSGYLTEPGTPEIVDHEIMKILVNSYGKTVHTWRYDQKDNDVPLGIPEFVNGYTGDGQLPQWFVDDRDELMNVNTTATRIAREDIEPPPVQEGADSWKYGYVITYGIVNTTTDTTFDGVD</sequence>
<organism evidence="2 3">
    <name type="scientific">Lineolata rhizophorae</name>
    <dbReference type="NCBI Taxonomy" id="578093"/>
    <lineage>
        <taxon>Eukaryota</taxon>
        <taxon>Fungi</taxon>
        <taxon>Dikarya</taxon>
        <taxon>Ascomycota</taxon>
        <taxon>Pezizomycotina</taxon>
        <taxon>Dothideomycetes</taxon>
        <taxon>Dothideomycetes incertae sedis</taxon>
        <taxon>Lineolatales</taxon>
        <taxon>Lineolataceae</taxon>
        <taxon>Lineolata</taxon>
    </lineage>
</organism>